<reference evidence="5" key="1">
    <citation type="submission" date="2016-10" db="EMBL/GenBank/DDBJ databases">
        <authorList>
            <person name="Varghese N."/>
            <person name="Submissions S."/>
        </authorList>
    </citation>
    <scope>NUCLEOTIDE SEQUENCE [LARGE SCALE GENOMIC DNA]</scope>
    <source>
        <strain evidence="5">DSM 18733</strain>
    </source>
</reference>
<name>A0A1H7V2D0_OLID1</name>
<sequence>MNDINTILHFKDALITDLPNIVDIYNSTVSSRMVTADTEMVTVESKVQWFHEHNSLTRPLYVIQNEQRETIGWLSFQSFYGRPAYDGTAEVSIYLDEKARGKGVGKKTLKYAIEKAPSLKIDIILAFIFAHNMPSINLFHQEGFEDWGNLPDIAVLDGIHRSLLILGRKV</sequence>
<dbReference type="Pfam" id="PF00583">
    <property type="entry name" value="Acetyltransf_1"/>
    <property type="match status" value="1"/>
</dbReference>
<dbReference type="PROSITE" id="PS51186">
    <property type="entry name" value="GNAT"/>
    <property type="match status" value="1"/>
</dbReference>
<dbReference type="Gene3D" id="3.40.630.30">
    <property type="match status" value="1"/>
</dbReference>
<dbReference type="GO" id="GO:0016747">
    <property type="term" value="F:acyltransferase activity, transferring groups other than amino-acyl groups"/>
    <property type="evidence" value="ECO:0007669"/>
    <property type="project" value="InterPro"/>
</dbReference>
<dbReference type="InterPro" id="IPR000182">
    <property type="entry name" value="GNAT_dom"/>
</dbReference>
<dbReference type="SUPFAM" id="SSF55729">
    <property type="entry name" value="Acyl-CoA N-acyltransferases (Nat)"/>
    <property type="match status" value="1"/>
</dbReference>
<dbReference type="CDD" id="cd04301">
    <property type="entry name" value="NAT_SF"/>
    <property type="match status" value="1"/>
</dbReference>
<evidence type="ECO:0000313" key="5">
    <source>
        <dbReference type="Proteomes" id="UP000199421"/>
    </source>
</evidence>
<keyword evidence="2" id="KW-0012">Acyltransferase</keyword>
<dbReference type="STRING" id="407022.SAMN05661044_04047"/>
<evidence type="ECO:0000313" key="4">
    <source>
        <dbReference type="EMBL" id="SEM02995.1"/>
    </source>
</evidence>
<dbReference type="InterPro" id="IPR016181">
    <property type="entry name" value="Acyl_CoA_acyltransferase"/>
</dbReference>
<dbReference type="AlphaFoldDB" id="A0A1H7V2D0"/>
<dbReference type="PANTHER" id="PTHR43072">
    <property type="entry name" value="N-ACETYLTRANSFERASE"/>
    <property type="match status" value="1"/>
</dbReference>
<dbReference type="RefSeq" id="WP_093328036.1">
    <property type="nucleotide sequence ID" value="NZ_FOAF01000006.1"/>
</dbReference>
<dbReference type="Proteomes" id="UP000199421">
    <property type="component" value="Unassembled WGS sequence"/>
</dbReference>
<feature type="domain" description="N-acetyltransferase" evidence="3">
    <location>
        <begin position="8"/>
        <end position="162"/>
    </location>
</feature>
<evidence type="ECO:0000256" key="1">
    <source>
        <dbReference type="ARBA" id="ARBA00022679"/>
    </source>
</evidence>
<evidence type="ECO:0000256" key="2">
    <source>
        <dbReference type="ARBA" id="ARBA00023315"/>
    </source>
</evidence>
<evidence type="ECO:0000259" key="3">
    <source>
        <dbReference type="PROSITE" id="PS51186"/>
    </source>
</evidence>
<proteinExistence type="predicted"/>
<keyword evidence="5" id="KW-1185">Reference proteome</keyword>
<protein>
    <submittedName>
        <fullName evidence="4">Phosphinothricin acetyltransferase</fullName>
    </submittedName>
</protein>
<dbReference type="EMBL" id="FOAF01000006">
    <property type="protein sequence ID" value="SEM02995.1"/>
    <property type="molecule type" value="Genomic_DNA"/>
</dbReference>
<dbReference type="PANTHER" id="PTHR43072:SF23">
    <property type="entry name" value="UPF0039 PROTEIN C11D3.02C"/>
    <property type="match status" value="1"/>
</dbReference>
<accession>A0A1H7V2D0</accession>
<dbReference type="OrthoDB" id="9799096at2"/>
<keyword evidence="1 4" id="KW-0808">Transferase</keyword>
<gene>
    <name evidence="4" type="ORF">SAMN05661044_04047</name>
</gene>
<organism evidence="4 5">
    <name type="scientific">Olivibacter domesticus</name>
    <name type="common">Pseudosphingobacterium domesticum</name>
    <dbReference type="NCBI Taxonomy" id="407022"/>
    <lineage>
        <taxon>Bacteria</taxon>
        <taxon>Pseudomonadati</taxon>
        <taxon>Bacteroidota</taxon>
        <taxon>Sphingobacteriia</taxon>
        <taxon>Sphingobacteriales</taxon>
        <taxon>Sphingobacteriaceae</taxon>
        <taxon>Olivibacter</taxon>
    </lineage>
</organism>